<accession>A0ABW0J008</accession>
<dbReference type="PANTHER" id="PTHR43649:SF12">
    <property type="entry name" value="DIACETYLCHITOBIOSE BINDING PROTEIN DASA"/>
    <property type="match status" value="1"/>
</dbReference>
<proteinExistence type="inferred from homology"/>
<gene>
    <name evidence="4" type="ORF">ACFPOB_24160</name>
</gene>
<dbReference type="InterPro" id="IPR006059">
    <property type="entry name" value="SBP"/>
</dbReference>
<evidence type="ECO:0000256" key="3">
    <source>
        <dbReference type="ARBA" id="ARBA00022764"/>
    </source>
</evidence>
<evidence type="ECO:0000256" key="1">
    <source>
        <dbReference type="ARBA" id="ARBA00004418"/>
    </source>
</evidence>
<comment type="similarity">
    <text evidence="2">Belongs to the bacterial solute-binding protein 1 family.</text>
</comment>
<organism evidence="4 5">
    <name type="scientific">Bosea eneae</name>
    <dbReference type="NCBI Taxonomy" id="151454"/>
    <lineage>
        <taxon>Bacteria</taxon>
        <taxon>Pseudomonadati</taxon>
        <taxon>Pseudomonadota</taxon>
        <taxon>Alphaproteobacteria</taxon>
        <taxon>Hyphomicrobiales</taxon>
        <taxon>Boseaceae</taxon>
        <taxon>Bosea</taxon>
    </lineage>
</organism>
<dbReference type="InterPro" id="IPR038071">
    <property type="entry name" value="UROD/MetE-like_sf"/>
</dbReference>
<dbReference type="Gene3D" id="3.40.190.10">
    <property type="entry name" value="Periplasmic binding protein-like II"/>
    <property type="match status" value="2"/>
</dbReference>
<dbReference type="SUPFAM" id="SSF51726">
    <property type="entry name" value="UROD/MetE-like"/>
    <property type="match status" value="1"/>
</dbReference>
<dbReference type="RefSeq" id="WP_377800906.1">
    <property type="nucleotide sequence ID" value="NZ_JBHSLW010000044.1"/>
</dbReference>
<dbReference type="Proteomes" id="UP001596053">
    <property type="component" value="Unassembled WGS sequence"/>
</dbReference>
<sequence>MLKPLTTQIVGSYTKPDWLYRRDRAFRLDGSNWRVGPDYLDMARRDAARLAIDEQERAGLDLITDGECQRPAMHRPVQEAIAREFMQRNPQVEIVLRPPAESYGAALQQALREAVIGRLPDVGYFGLDTIRTLTDRGNIIDLNRFLALEPDVAALGYNDGNLGLARYYGRQTAIPFCISLPIAYFNKDLVRKVGGDPDKLPSDWNGIIALGARIAALGDGMSGLWLRYSGDIWYWQALVESFGGKLMNAAETDIDFQGEHGRRALEVLARAADEAKMPDLSYNQARQAFVAGKLGIMMASSSYLANVGEQVGSAFSVGTGPFPVSSELARLPAGGNALVMFTDDEAKQDAAWRYIKFATGPVAQEIMVRETGYMPIDPDLFERVGPLGDFLRDNPNYAVTARQLPLMTGWYNFPGPNGLKASRLIVEQLRRVVQRSAKAGEVLPVMAEITRKTLAER</sequence>
<comment type="subcellular location">
    <subcellularLocation>
        <location evidence="1">Periplasm</location>
    </subcellularLocation>
</comment>
<keyword evidence="5" id="KW-1185">Reference proteome</keyword>
<reference evidence="5" key="1">
    <citation type="journal article" date="2019" name="Int. J. Syst. Evol. Microbiol.">
        <title>The Global Catalogue of Microorganisms (GCM) 10K type strain sequencing project: providing services to taxonomists for standard genome sequencing and annotation.</title>
        <authorList>
            <consortium name="The Broad Institute Genomics Platform"/>
            <consortium name="The Broad Institute Genome Sequencing Center for Infectious Disease"/>
            <person name="Wu L."/>
            <person name="Ma J."/>
        </authorList>
    </citation>
    <scope>NUCLEOTIDE SEQUENCE [LARGE SCALE GENOMIC DNA]</scope>
    <source>
        <strain evidence="5">NCAIM B.01391</strain>
    </source>
</reference>
<protein>
    <submittedName>
        <fullName evidence="4">Extracellular solute-binding protein</fullName>
    </submittedName>
</protein>
<dbReference type="PANTHER" id="PTHR43649">
    <property type="entry name" value="ARABINOSE-BINDING PROTEIN-RELATED"/>
    <property type="match status" value="1"/>
</dbReference>
<dbReference type="Pfam" id="PF13416">
    <property type="entry name" value="SBP_bac_8"/>
    <property type="match status" value="1"/>
</dbReference>
<name>A0ABW0J008_9HYPH</name>
<dbReference type="EMBL" id="JBHSLW010000044">
    <property type="protein sequence ID" value="MFC5422661.1"/>
    <property type="molecule type" value="Genomic_DNA"/>
</dbReference>
<dbReference type="InterPro" id="IPR050490">
    <property type="entry name" value="Bact_solute-bd_prot1"/>
</dbReference>
<evidence type="ECO:0000256" key="2">
    <source>
        <dbReference type="ARBA" id="ARBA00008520"/>
    </source>
</evidence>
<evidence type="ECO:0000313" key="5">
    <source>
        <dbReference type="Proteomes" id="UP001596053"/>
    </source>
</evidence>
<dbReference type="SUPFAM" id="SSF53850">
    <property type="entry name" value="Periplasmic binding protein-like II"/>
    <property type="match status" value="1"/>
</dbReference>
<comment type="caution">
    <text evidence="4">The sequence shown here is derived from an EMBL/GenBank/DDBJ whole genome shotgun (WGS) entry which is preliminary data.</text>
</comment>
<evidence type="ECO:0000313" key="4">
    <source>
        <dbReference type="EMBL" id="MFC5422661.1"/>
    </source>
</evidence>
<keyword evidence="3" id="KW-0574">Periplasm</keyword>